<keyword evidence="1" id="KW-0812">Transmembrane</keyword>
<dbReference type="AlphaFoldDB" id="A0A1M6UAK9"/>
<organism evidence="3 4">
    <name type="scientific">Hespellia stercorisuis DSM 15480</name>
    <dbReference type="NCBI Taxonomy" id="1121950"/>
    <lineage>
        <taxon>Bacteria</taxon>
        <taxon>Bacillati</taxon>
        <taxon>Bacillota</taxon>
        <taxon>Clostridia</taxon>
        <taxon>Lachnospirales</taxon>
        <taxon>Lachnospiraceae</taxon>
        <taxon>Hespellia</taxon>
    </lineage>
</organism>
<keyword evidence="1" id="KW-0472">Membrane</keyword>
<evidence type="ECO:0000256" key="1">
    <source>
        <dbReference type="SAM" id="Phobius"/>
    </source>
</evidence>
<name>A0A1M6UAK9_9FIRM</name>
<dbReference type="OrthoDB" id="2064938at2"/>
<evidence type="ECO:0000259" key="2">
    <source>
        <dbReference type="Pfam" id="PF13349"/>
    </source>
</evidence>
<feature type="domain" description="DUF4097" evidence="2">
    <location>
        <begin position="73"/>
        <end position="233"/>
    </location>
</feature>
<protein>
    <submittedName>
        <fullName evidence="3">Putative adhesin</fullName>
    </submittedName>
</protein>
<keyword evidence="1" id="KW-1133">Transmembrane helix</keyword>
<gene>
    <name evidence="3" type="ORF">SAMN02745243_03453</name>
</gene>
<dbReference type="RefSeq" id="WP_073112751.1">
    <property type="nucleotide sequence ID" value="NZ_FQZY01000069.1"/>
</dbReference>
<accession>A0A1M6UAK9</accession>
<evidence type="ECO:0000313" key="4">
    <source>
        <dbReference type="Proteomes" id="UP000184301"/>
    </source>
</evidence>
<dbReference type="Gene3D" id="2.160.20.120">
    <property type="match status" value="1"/>
</dbReference>
<keyword evidence="4" id="KW-1185">Reference proteome</keyword>
<dbReference type="EMBL" id="FQZY01000069">
    <property type="protein sequence ID" value="SHK66191.1"/>
    <property type="molecule type" value="Genomic_DNA"/>
</dbReference>
<evidence type="ECO:0000313" key="3">
    <source>
        <dbReference type="EMBL" id="SHK66191.1"/>
    </source>
</evidence>
<sequence length="291" mass="32410">MEKRKKITHKILLAALICTAVGAVFLLIGMILGGNPGIYIDRTGIHSVNEVLKRDGEEGGYQTLGKKKLDKFSTISMNVDYGDIQILPSDDKHCYLEYCLSENKSDISYQVKDDTFTFKSKMGLNGGRMYITSFDFSGLWRKDIPEKTEIVKLYIPRDAEFQDIKLVAECGDISLQNLTAEGLELQTDYGDVNIEEFRCKDSRFDLESGDVSIESADLGDCQIESDYGNVELNLTQKVEAYSYDLETDYGEIKIPGVSISGQDGQNYRSTGGDEGKIKVSCDSGDIVIENK</sequence>
<reference evidence="3 4" key="1">
    <citation type="submission" date="2016-11" db="EMBL/GenBank/DDBJ databases">
        <authorList>
            <person name="Jaros S."/>
            <person name="Januszkiewicz K."/>
            <person name="Wedrychowicz H."/>
        </authorList>
    </citation>
    <scope>NUCLEOTIDE SEQUENCE [LARGE SCALE GENOMIC DNA]</scope>
    <source>
        <strain evidence="3 4">DSM 15480</strain>
    </source>
</reference>
<dbReference type="Pfam" id="PF13349">
    <property type="entry name" value="DUF4097"/>
    <property type="match status" value="1"/>
</dbReference>
<feature type="transmembrane region" description="Helical" evidence="1">
    <location>
        <begin position="12"/>
        <end position="32"/>
    </location>
</feature>
<dbReference type="STRING" id="1121950.SAMN02745243_03453"/>
<dbReference type="Proteomes" id="UP000184301">
    <property type="component" value="Unassembled WGS sequence"/>
</dbReference>
<dbReference type="InterPro" id="IPR025164">
    <property type="entry name" value="Toastrack_DUF4097"/>
</dbReference>
<proteinExistence type="predicted"/>